<evidence type="ECO:0000256" key="1">
    <source>
        <dbReference type="ARBA" id="ARBA00004651"/>
    </source>
</evidence>
<proteinExistence type="predicted"/>
<evidence type="ECO:0000256" key="5">
    <source>
        <dbReference type="ARBA" id="ARBA00023136"/>
    </source>
</evidence>
<evidence type="ECO:0000313" key="10">
    <source>
        <dbReference type="Proteomes" id="UP001139054"/>
    </source>
</evidence>
<reference evidence="7" key="1">
    <citation type="submission" date="2022-01" db="EMBL/GenBank/DDBJ databases">
        <title>Genome sequnece data of strain Bradyrhizobium sp. nov.</title>
        <authorList>
            <person name="Zhang J."/>
        </authorList>
    </citation>
    <scope>NUCLEOTIDE SEQUENCE</scope>
    <source>
        <strain evidence="8">WYCCWR 12774</strain>
        <strain evidence="7">WYCCWR 13023</strain>
    </source>
</reference>
<evidence type="ECO:0000313" key="8">
    <source>
        <dbReference type="EMBL" id="MCG2671682.1"/>
    </source>
</evidence>
<dbReference type="RefSeq" id="WP_128962275.1">
    <property type="nucleotide sequence ID" value="NZ_JAKLTY010000023.1"/>
</dbReference>
<keyword evidence="2" id="KW-1003">Cell membrane</keyword>
<comment type="caution">
    <text evidence="7">The sequence shown here is derived from an EMBL/GenBank/DDBJ whole genome shotgun (WGS) entry which is preliminary data.</text>
</comment>
<feature type="transmembrane region" description="Helical" evidence="6">
    <location>
        <begin position="20"/>
        <end position="38"/>
    </location>
</feature>
<evidence type="ECO:0000256" key="3">
    <source>
        <dbReference type="ARBA" id="ARBA00022692"/>
    </source>
</evidence>
<comment type="subcellular location">
    <subcellularLocation>
        <location evidence="1">Cell membrane</location>
        <topology evidence="1">Multi-pass membrane protein</topology>
    </subcellularLocation>
</comment>
<evidence type="ECO:0000313" key="9">
    <source>
        <dbReference type="Proteomes" id="UP001139012"/>
    </source>
</evidence>
<dbReference type="EMBL" id="JAKLTY010000023">
    <property type="protein sequence ID" value="MCG2630790.1"/>
    <property type="molecule type" value="Genomic_DNA"/>
</dbReference>
<sequence length="99" mass="10700">MSEPDKSGLTVRRLWTRNLVIWAALMALLLLSLVSAYIPMGRITTASGIVIAIAKSMLVVLLFMELASARPLIRLAAMAGLVFLAAMFALTLSDILARL</sequence>
<dbReference type="InterPro" id="IPR011743">
    <property type="entry name" value="Caa3_sub_IV"/>
</dbReference>
<dbReference type="NCBIfam" id="TIGR02229">
    <property type="entry name" value="caa3_sub_IV"/>
    <property type="match status" value="1"/>
</dbReference>
<organism evidence="7 10">
    <name type="scientific">Bradyrhizobium zhengyangense</name>
    <dbReference type="NCBI Taxonomy" id="2911009"/>
    <lineage>
        <taxon>Bacteria</taxon>
        <taxon>Pseudomonadati</taxon>
        <taxon>Pseudomonadota</taxon>
        <taxon>Alphaproteobacteria</taxon>
        <taxon>Hyphomicrobiales</taxon>
        <taxon>Nitrobacteraceae</taxon>
        <taxon>Bradyrhizobium</taxon>
    </lineage>
</organism>
<dbReference type="GO" id="GO:0005886">
    <property type="term" value="C:plasma membrane"/>
    <property type="evidence" value="ECO:0007669"/>
    <property type="project" value="UniProtKB-SubCell"/>
</dbReference>
<evidence type="ECO:0000256" key="4">
    <source>
        <dbReference type="ARBA" id="ARBA00022989"/>
    </source>
</evidence>
<dbReference type="EMBL" id="JAKLUA010000015">
    <property type="protein sequence ID" value="MCG2671682.1"/>
    <property type="molecule type" value="Genomic_DNA"/>
</dbReference>
<dbReference type="Proteomes" id="UP001139012">
    <property type="component" value="Unassembled WGS sequence"/>
</dbReference>
<accession>A0A9X1RID8</accession>
<feature type="transmembrane region" description="Helical" evidence="6">
    <location>
        <begin position="44"/>
        <end position="63"/>
    </location>
</feature>
<dbReference type="Pfam" id="PF03626">
    <property type="entry name" value="COX4_pro"/>
    <property type="match status" value="1"/>
</dbReference>
<evidence type="ECO:0000256" key="6">
    <source>
        <dbReference type="SAM" id="Phobius"/>
    </source>
</evidence>
<dbReference type="Proteomes" id="UP001139054">
    <property type="component" value="Unassembled WGS sequence"/>
</dbReference>
<dbReference type="AlphaFoldDB" id="A0A9X1RID8"/>
<feature type="transmembrane region" description="Helical" evidence="6">
    <location>
        <begin position="75"/>
        <end position="97"/>
    </location>
</feature>
<evidence type="ECO:0000313" key="7">
    <source>
        <dbReference type="EMBL" id="MCG2630790.1"/>
    </source>
</evidence>
<dbReference type="InterPro" id="IPR005171">
    <property type="entry name" value="Cyt_c_oxidase_su4_prok"/>
</dbReference>
<gene>
    <name evidence="8" type="ORF">L6637_32480</name>
    <name evidence="7" type="ORF">L6654_29575</name>
</gene>
<keyword evidence="5 6" id="KW-0472">Membrane</keyword>
<keyword evidence="3 6" id="KW-0812">Transmembrane</keyword>
<protein>
    <submittedName>
        <fullName evidence="7">Cytochrome C oxidase subunit IV family protein</fullName>
    </submittedName>
</protein>
<evidence type="ECO:0000256" key="2">
    <source>
        <dbReference type="ARBA" id="ARBA00022475"/>
    </source>
</evidence>
<keyword evidence="4 6" id="KW-1133">Transmembrane helix</keyword>
<keyword evidence="9" id="KW-1185">Reference proteome</keyword>
<name>A0A9X1RID8_9BRAD</name>